<dbReference type="InterPro" id="IPR003789">
    <property type="entry name" value="Asn/Gln_tRNA_amidoTrase-B-like"/>
</dbReference>
<dbReference type="PANTHER" id="PTHR28055:SF1">
    <property type="entry name" value="ALTERED INHERITANCE OF MITOCHONDRIA PROTEIN 41, MITOCHONDRIAL"/>
    <property type="match status" value="1"/>
</dbReference>
<dbReference type="RefSeq" id="WP_200463683.1">
    <property type="nucleotide sequence ID" value="NZ_JAENRR010000006.1"/>
</dbReference>
<evidence type="ECO:0000313" key="1">
    <source>
        <dbReference type="EMBL" id="MBK3516454.1"/>
    </source>
</evidence>
<comment type="caution">
    <text evidence="1">The sequence shown here is derived from an EMBL/GenBank/DDBJ whole genome shotgun (WGS) entry which is preliminary data.</text>
</comment>
<dbReference type="Gene3D" id="1.10.1510.10">
    <property type="entry name" value="Uncharacterised protein YqeY/AIM41 PF09424, N-terminal domain"/>
    <property type="match status" value="1"/>
</dbReference>
<dbReference type="InterPro" id="IPR042184">
    <property type="entry name" value="YqeY/Aim41_N"/>
</dbReference>
<proteinExistence type="predicted"/>
<dbReference type="EMBL" id="JAENRR010000006">
    <property type="protein sequence ID" value="MBK3516454.1"/>
    <property type="molecule type" value="Genomic_DNA"/>
</dbReference>
<dbReference type="Pfam" id="PF09424">
    <property type="entry name" value="YqeY"/>
    <property type="match status" value="1"/>
</dbReference>
<name>A0ABS1HGX4_9BACT</name>
<evidence type="ECO:0000313" key="2">
    <source>
        <dbReference type="Proteomes" id="UP000605676"/>
    </source>
</evidence>
<organism evidence="1 2">
    <name type="scientific">Carboxylicivirga marina</name>
    <dbReference type="NCBI Taxonomy" id="2800988"/>
    <lineage>
        <taxon>Bacteria</taxon>
        <taxon>Pseudomonadati</taxon>
        <taxon>Bacteroidota</taxon>
        <taxon>Bacteroidia</taxon>
        <taxon>Marinilabiliales</taxon>
        <taxon>Marinilabiliaceae</taxon>
        <taxon>Carboxylicivirga</taxon>
    </lineage>
</organism>
<reference evidence="1 2" key="1">
    <citation type="submission" date="2021-01" db="EMBL/GenBank/DDBJ databases">
        <title>Carboxyliciviraga sp.nov., isolated from coastal sediments.</title>
        <authorList>
            <person name="Lu D."/>
            <person name="Zhang T."/>
        </authorList>
    </citation>
    <scope>NUCLEOTIDE SEQUENCE [LARGE SCALE GENOMIC DNA]</scope>
    <source>
        <strain evidence="1 2">N1Y132</strain>
    </source>
</reference>
<dbReference type="InterPro" id="IPR023168">
    <property type="entry name" value="GatB_Yqey_C_2"/>
</dbReference>
<gene>
    <name evidence="1" type="ORF">JIV24_03810</name>
</gene>
<dbReference type="Proteomes" id="UP000605676">
    <property type="component" value="Unassembled WGS sequence"/>
</dbReference>
<accession>A0ABS1HGX4</accession>
<protein>
    <submittedName>
        <fullName evidence="1">GatB/YqeY domain-containing protein</fullName>
    </submittedName>
</protein>
<dbReference type="Gene3D" id="1.10.10.410">
    <property type="match status" value="1"/>
</dbReference>
<dbReference type="InterPro" id="IPR019004">
    <property type="entry name" value="YqeY/Aim41"/>
</dbReference>
<sequence>MSLEAQINNDIKEAMKAKDRIRLEALRGIKKEIIEAKTSKGAADEVSDADVMKIVQKMVKQRKDAAELFKSQNREDLAEKELAEIEAINVYLPKQLTQKELTPIVKEIIEKVGASSMKEMGKVMGIASKELAGKADGKDISIVVKQLLA</sequence>
<keyword evidence="2" id="KW-1185">Reference proteome</keyword>
<dbReference type="SUPFAM" id="SSF89095">
    <property type="entry name" value="GatB/YqeY motif"/>
    <property type="match status" value="1"/>
</dbReference>
<dbReference type="PANTHER" id="PTHR28055">
    <property type="entry name" value="ALTERED INHERITANCE OF MITOCHONDRIA PROTEIN 41, MITOCHONDRIAL"/>
    <property type="match status" value="1"/>
</dbReference>